<sequence>MTAFAENLRAARTMKGWSLQELADQIGSVSRQALHKYEQGLMEPEGEILSLLTKVLGVEPGYFFRSKRVSLGQVDFRKKVKLSAKEAASIKEHIRDYVERYLEVEELLRISHHFQAPFGWCSQTNSPKRWPVTTADDVEQAVVHIQEAWELGMNPITSIIDTLEDKGVCVFSVPTSSAFNGLATFPNGLPVVVLNEHDTPERRRFTALHELGHLVLSFEGLEPKLIETFCHRFASALLLPRKVTTWKFGATRTRISHYELKAVKEQYGISVQAIMRRLSDLEIITAGHYKYFCIRMAKNKLETGYGSYAGEAARPQRFRQLVHRLIAEDVVSVSKAAALVGTSLSAFRNEYLSIEECDTTNLPSKTPSYS</sequence>
<dbReference type="Gene3D" id="1.10.10.2910">
    <property type="match status" value="1"/>
</dbReference>
<evidence type="ECO:0000256" key="1">
    <source>
        <dbReference type="ARBA" id="ARBA00007227"/>
    </source>
</evidence>
<dbReference type="CDD" id="cd00093">
    <property type="entry name" value="HTH_XRE"/>
    <property type="match status" value="1"/>
</dbReference>
<evidence type="ECO:0000313" key="3">
    <source>
        <dbReference type="EMBL" id="MBO0360835.1"/>
    </source>
</evidence>
<reference evidence="3" key="1">
    <citation type="submission" date="2021-03" db="EMBL/GenBank/DDBJ databases">
        <authorList>
            <person name="Kim M.K."/>
        </authorList>
    </citation>
    <scope>NUCLEOTIDE SEQUENCE</scope>
    <source>
        <strain evidence="3">BT186</strain>
    </source>
</reference>
<dbReference type="PANTHER" id="PTHR43236">
    <property type="entry name" value="ANTITOXIN HIGA1"/>
    <property type="match status" value="1"/>
</dbReference>
<proteinExistence type="inferred from homology"/>
<comment type="caution">
    <text evidence="3">The sequence shown here is derived from an EMBL/GenBank/DDBJ whole genome shotgun (WGS) entry which is preliminary data.</text>
</comment>
<dbReference type="Pfam" id="PF06114">
    <property type="entry name" value="Peptidase_M78"/>
    <property type="match status" value="1"/>
</dbReference>
<keyword evidence="4" id="KW-1185">Reference proteome</keyword>
<dbReference type="Pfam" id="PF01381">
    <property type="entry name" value="HTH_3"/>
    <property type="match status" value="1"/>
</dbReference>
<protein>
    <submittedName>
        <fullName evidence="3">ImmA/IrrE family metallo-endopeptidase</fullName>
    </submittedName>
</protein>
<dbReference type="PROSITE" id="PS50943">
    <property type="entry name" value="HTH_CROC1"/>
    <property type="match status" value="1"/>
</dbReference>
<dbReference type="Gene3D" id="1.10.260.40">
    <property type="entry name" value="lambda repressor-like DNA-binding domains"/>
    <property type="match status" value="1"/>
</dbReference>
<gene>
    <name evidence="3" type="ORF">J0X19_22945</name>
</gene>
<dbReference type="EMBL" id="JAFLQZ010000024">
    <property type="protein sequence ID" value="MBO0360835.1"/>
    <property type="molecule type" value="Genomic_DNA"/>
</dbReference>
<dbReference type="SUPFAM" id="SSF47413">
    <property type="entry name" value="lambda repressor-like DNA-binding domains"/>
    <property type="match status" value="1"/>
</dbReference>
<name>A0A939JEV7_9BACT</name>
<dbReference type="PANTHER" id="PTHR43236:SF1">
    <property type="entry name" value="BLL7220 PROTEIN"/>
    <property type="match status" value="1"/>
</dbReference>
<evidence type="ECO:0000259" key="2">
    <source>
        <dbReference type="PROSITE" id="PS50943"/>
    </source>
</evidence>
<dbReference type="GO" id="GO:0003677">
    <property type="term" value="F:DNA binding"/>
    <property type="evidence" value="ECO:0007669"/>
    <property type="project" value="InterPro"/>
</dbReference>
<dbReference type="Proteomes" id="UP000664144">
    <property type="component" value="Unassembled WGS sequence"/>
</dbReference>
<dbReference type="InterPro" id="IPR010982">
    <property type="entry name" value="Lambda_DNA-bd_dom_sf"/>
</dbReference>
<dbReference type="AlphaFoldDB" id="A0A939JEV7"/>
<dbReference type="InterPro" id="IPR010359">
    <property type="entry name" value="IrrE_HExxH"/>
</dbReference>
<accession>A0A939JEV7</accession>
<comment type="similarity">
    <text evidence="1">Belongs to the short-chain fatty acyl-CoA assimilation regulator (ScfR) family.</text>
</comment>
<organism evidence="3 4">
    <name type="scientific">Hymenobacter telluris</name>
    <dbReference type="NCBI Taxonomy" id="2816474"/>
    <lineage>
        <taxon>Bacteria</taxon>
        <taxon>Pseudomonadati</taxon>
        <taxon>Bacteroidota</taxon>
        <taxon>Cytophagia</taxon>
        <taxon>Cytophagales</taxon>
        <taxon>Hymenobacteraceae</taxon>
        <taxon>Hymenobacter</taxon>
    </lineage>
</organism>
<dbReference type="InterPro" id="IPR052345">
    <property type="entry name" value="Rad_response_metalloprotease"/>
</dbReference>
<dbReference type="RefSeq" id="WP_206986744.1">
    <property type="nucleotide sequence ID" value="NZ_JAFLQZ010000024.1"/>
</dbReference>
<dbReference type="InterPro" id="IPR001387">
    <property type="entry name" value="Cro/C1-type_HTH"/>
</dbReference>
<feature type="domain" description="HTH cro/C1-type" evidence="2">
    <location>
        <begin position="8"/>
        <end position="63"/>
    </location>
</feature>
<dbReference type="SMART" id="SM00530">
    <property type="entry name" value="HTH_XRE"/>
    <property type="match status" value="1"/>
</dbReference>
<evidence type="ECO:0000313" key="4">
    <source>
        <dbReference type="Proteomes" id="UP000664144"/>
    </source>
</evidence>